<dbReference type="EMBL" id="NIVC01000003">
    <property type="protein sequence ID" value="PAA94708.1"/>
    <property type="molecule type" value="Genomic_DNA"/>
</dbReference>
<proteinExistence type="predicted"/>
<evidence type="ECO:0000256" key="1">
    <source>
        <dbReference type="SAM" id="MobiDB-lite"/>
    </source>
</evidence>
<reference evidence="2 3" key="1">
    <citation type="submission" date="2017-06" db="EMBL/GenBank/DDBJ databases">
        <title>A platform for efficient transgenesis in Macrostomum lignano, a flatworm model organism for stem cell research.</title>
        <authorList>
            <person name="Berezikov E."/>
        </authorList>
    </citation>
    <scope>NUCLEOTIDE SEQUENCE [LARGE SCALE GENOMIC DNA]</scope>
    <source>
        <strain evidence="2">DV1</strain>
        <tissue evidence="2">Whole organism</tissue>
    </source>
</reference>
<feature type="region of interest" description="Disordered" evidence="1">
    <location>
        <begin position="331"/>
        <end position="383"/>
    </location>
</feature>
<evidence type="ECO:0000313" key="2">
    <source>
        <dbReference type="EMBL" id="PAA94708.1"/>
    </source>
</evidence>
<feature type="compositionally biased region" description="Low complexity" evidence="1">
    <location>
        <begin position="352"/>
        <end position="363"/>
    </location>
</feature>
<protein>
    <submittedName>
        <fullName evidence="2">Uncharacterized protein</fullName>
    </submittedName>
</protein>
<keyword evidence="3" id="KW-1185">Reference proteome</keyword>
<gene>
    <name evidence="2" type="ORF">BOX15_Mlig013366g1</name>
</gene>
<name>A0A267H8T4_9PLAT</name>
<organism evidence="2 3">
    <name type="scientific">Macrostomum lignano</name>
    <dbReference type="NCBI Taxonomy" id="282301"/>
    <lineage>
        <taxon>Eukaryota</taxon>
        <taxon>Metazoa</taxon>
        <taxon>Spiralia</taxon>
        <taxon>Lophotrochozoa</taxon>
        <taxon>Platyhelminthes</taxon>
        <taxon>Rhabditophora</taxon>
        <taxon>Macrostomorpha</taxon>
        <taxon>Macrostomida</taxon>
        <taxon>Macrostomidae</taxon>
        <taxon>Macrostomum</taxon>
    </lineage>
</organism>
<evidence type="ECO:0000313" key="3">
    <source>
        <dbReference type="Proteomes" id="UP000215902"/>
    </source>
</evidence>
<sequence>MHCYDSSDPEVFDTESPVLVYEPQSHATPVREAAAAAAVAARRSRAQRRRRHRGNAEDKDARAGCLTEILWDDVQRAKDLLRLSRRRKQEVQLETAGSATASATPALRRLKRLNGRSASLDSRAGGAATPTAASGAIAHSTTGDAIVEAEGGRRLGELRRMLRDLVLNDRRADKSLQSPACNASSVGDGIEESFEQVAAPRLRQATQFPLPVRQSPDCCDEAGDWGFESAELRQLEDEAAVQAALVAANRRLLSECPAGRLAARMKRRRTLEFAKSQEKLRLLNMRLAEIRTRDLQPPVSLPPLETLPDLVADTSCGLSLCSLNSLAVKEPPRDAEAAADSANSPRQLRKFSSLTSSSSAASAKPLPPTGAAPGGISHAGSQDSGFLEIAALPDLRH</sequence>
<accession>A0A267H8T4</accession>
<comment type="caution">
    <text evidence="2">The sequence shown here is derived from an EMBL/GenBank/DDBJ whole genome shotgun (WGS) entry which is preliminary data.</text>
</comment>
<dbReference type="AlphaFoldDB" id="A0A267H8T4"/>
<feature type="compositionally biased region" description="Basic residues" evidence="1">
    <location>
        <begin position="42"/>
        <end position="53"/>
    </location>
</feature>
<feature type="region of interest" description="Disordered" evidence="1">
    <location>
        <begin position="34"/>
        <end position="59"/>
    </location>
</feature>
<dbReference type="Proteomes" id="UP000215902">
    <property type="component" value="Unassembled WGS sequence"/>
</dbReference>